<gene>
    <name evidence="4" type="ORF">MYCIT1_LOCUS20521</name>
</gene>
<keyword evidence="1" id="KW-0472">Membrane</keyword>
<evidence type="ECO:0000259" key="2">
    <source>
        <dbReference type="Pfam" id="PF10785"/>
    </source>
</evidence>
<feature type="domain" description="NADH-ubiquinone oxidoreductase 21kDa subunit C-terminal fungi" evidence="3">
    <location>
        <begin position="111"/>
        <end position="170"/>
    </location>
</feature>
<evidence type="ECO:0000313" key="5">
    <source>
        <dbReference type="Proteomes" id="UP001295794"/>
    </source>
</evidence>
<evidence type="ECO:0000256" key="1">
    <source>
        <dbReference type="SAM" id="Phobius"/>
    </source>
</evidence>
<dbReference type="InterPro" id="IPR019721">
    <property type="entry name" value="NADH-UbQ_OxRdtase_su21_N"/>
</dbReference>
<accession>A0AAD2HDR9</accession>
<evidence type="ECO:0000259" key="3">
    <source>
        <dbReference type="Pfam" id="PF12853"/>
    </source>
</evidence>
<sequence length="201" mass="22547">ITVLFPPAMSWVTRQGPQKYPLIDSDPHASRVVGYFRGSDYAYWAGCTAGAPAALWGWEKMDRTGFRMRSQFYVGAWLGFCAGFMIAYSRSSKRFWGWSENSIEEKRDLQELSQRAQEGIPLYGETNQPQWIQAAAHRNSQFSQLKFSLFPMLNLVNHPYHGTDPAKYGVAGAPAVLEDSEGLQPGQTLLSVKKATQSKSE</sequence>
<dbReference type="EMBL" id="CAVNYO010000399">
    <property type="protein sequence ID" value="CAK5273802.1"/>
    <property type="molecule type" value="Genomic_DNA"/>
</dbReference>
<reference evidence="4" key="1">
    <citation type="submission" date="2023-11" db="EMBL/GenBank/DDBJ databases">
        <authorList>
            <person name="De Vega J J."/>
            <person name="De Vega J J."/>
        </authorList>
    </citation>
    <scope>NUCLEOTIDE SEQUENCE</scope>
</reference>
<protein>
    <submittedName>
        <fullName evidence="4">Uncharacterized protein</fullName>
    </submittedName>
</protein>
<evidence type="ECO:0000313" key="4">
    <source>
        <dbReference type="EMBL" id="CAK5273802.1"/>
    </source>
</evidence>
<organism evidence="4 5">
    <name type="scientific">Mycena citricolor</name>
    <dbReference type="NCBI Taxonomy" id="2018698"/>
    <lineage>
        <taxon>Eukaryota</taxon>
        <taxon>Fungi</taxon>
        <taxon>Dikarya</taxon>
        <taxon>Basidiomycota</taxon>
        <taxon>Agaricomycotina</taxon>
        <taxon>Agaricomycetes</taxon>
        <taxon>Agaricomycetidae</taxon>
        <taxon>Agaricales</taxon>
        <taxon>Marasmiineae</taxon>
        <taxon>Mycenaceae</taxon>
        <taxon>Mycena</taxon>
    </lineage>
</organism>
<dbReference type="PANTHER" id="PTHR34062:SF1">
    <property type="entry name" value="NADH-UBIQUINONE OXIDOREDUCTASE 21KDA SUBUNIT N-TERMINAL DOMAIN-CONTAINING PROTEIN"/>
    <property type="match status" value="1"/>
</dbReference>
<dbReference type="Proteomes" id="UP001295794">
    <property type="component" value="Unassembled WGS sequence"/>
</dbReference>
<feature type="transmembrane region" description="Helical" evidence="1">
    <location>
        <begin position="41"/>
        <end position="58"/>
    </location>
</feature>
<comment type="caution">
    <text evidence="4">The sequence shown here is derived from an EMBL/GenBank/DDBJ whole genome shotgun (WGS) entry which is preliminary data.</text>
</comment>
<feature type="domain" description="NADH-ubiquinone oxidoreductase 21kDa subunit N-terminal" evidence="2">
    <location>
        <begin position="18"/>
        <end position="100"/>
    </location>
</feature>
<dbReference type="PANTHER" id="PTHR34062">
    <property type="entry name" value="OXIDOREDUCTASE 21 KDA SUBUNIT, PUTATIVE (AFU_ORTHOLOGUE AFUA_4G04750)-RELATED"/>
    <property type="match status" value="1"/>
</dbReference>
<feature type="transmembrane region" description="Helical" evidence="1">
    <location>
        <begin position="70"/>
        <end position="88"/>
    </location>
</feature>
<dbReference type="InterPro" id="IPR053229">
    <property type="entry name" value="NADH-Q_oxidrdct_subunit"/>
</dbReference>
<feature type="non-terminal residue" evidence="4">
    <location>
        <position position="201"/>
    </location>
</feature>
<dbReference type="InterPro" id="IPR024549">
    <property type="entry name" value="NADH-UbQ_OxRdtase_su21_C_fun"/>
</dbReference>
<name>A0AAD2HDR9_9AGAR</name>
<dbReference type="Pfam" id="PF12853">
    <property type="entry name" value="NADH_u_ox_C"/>
    <property type="match status" value="1"/>
</dbReference>
<dbReference type="Pfam" id="PF10785">
    <property type="entry name" value="NADH-u_ox-rdase"/>
    <property type="match status" value="1"/>
</dbReference>
<keyword evidence="1" id="KW-0812">Transmembrane</keyword>
<keyword evidence="1" id="KW-1133">Transmembrane helix</keyword>
<proteinExistence type="predicted"/>
<keyword evidence="5" id="KW-1185">Reference proteome</keyword>
<dbReference type="AlphaFoldDB" id="A0AAD2HDR9"/>